<feature type="region of interest" description="Disordered" evidence="1">
    <location>
        <begin position="318"/>
        <end position="341"/>
    </location>
</feature>
<evidence type="ECO:0000256" key="1">
    <source>
        <dbReference type="SAM" id="MobiDB-lite"/>
    </source>
</evidence>
<dbReference type="EMBL" id="CP033923">
    <property type="protein sequence ID" value="AZA93711.1"/>
    <property type="molecule type" value="Genomic_DNA"/>
</dbReference>
<evidence type="ECO:0000256" key="2">
    <source>
        <dbReference type="SAM" id="SignalP"/>
    </source>
</evidence>
<keyword evidence="2" id="KW-0732">Signal</keyword>
<feature type="chain" id="PRO_5042104126" evidence="2">
    <location>
        <begin position="20"/>
        <end position="404"/>
    </location>
</feature>
<feature type="compositionally biased region" description="Polar residues" evidence="1">
    <location>
        <begin position="318"/>
        <end position="331"/>
    </location>
</feature>
<dbReference type="Proteomes" id="UP000278288">
    <property type="component" value="Chromosome"/>
</dbReference>
<keyword evidence="4" id="KW-1185">Reference proteome</keyword>
<reference evidence="3 4" key="1">
    <citation type="submission" date="2018-11" db="EMBL/GenBank/DDBJ databases">
        <title>Proposal to divide the Flavobacteriaceae and reorganize its genera based on Amino Acid Identity values calculated from whole genome sequences.</title>
        <authorList>
            <person name="Nicholson A.C."/>
            <person name="Gulvik C.A."/>
            <person name="Whitney A.M."/>
            <person name="Humrighouse B.W."/>
            <person name="Bell M."/>
            <person name="Holmes B."/>
            <person name="Steigerwalt A.G."/>
            <person name="Villarma A."/>
            <person name="Sheth M."/>
            <person name="Batra D."/>
            <person name="Pryor J."/>
            <person name="Bernardet J.-F."/>
            <person name="Hugo C."/>
            <person name="Kampfer P."/>
            <person name="Newman J."/>
            <person name="McQuiston J.R."/>
        </authorList>
    </citation>
    <scope>NUCLEOTIDE SEQUENCE [LARGE SCALE GENOMIC DNA]</scope>
    <source>
        <strain evidence="3 4">G0041</strain>
    </source>
</reference>
<accession>A0AAD1DTD0</accession>
<dbReference type="AlphaFoldDB" id="A0AAD1DTD0"/>
<name>A0AAD1DTD0_CHRNA</name>
<proteinExistence type="predicted"/>
<dbReference type="RefSeq" id="WP_123860510.1">
    <property type="nucleotide sequence ID" value="NZ_CP033923.1"/>
</dbReference>
<organism evidence="3 4">
    <name type="scientific">Chryseobacterium nakagawai</name>
    <dbReference type="NCBI Taxonomy" id="1241982"/>
    <lineage>
        <taxon>Bacteria</taxon>
        <taxon>Pseudomonadati</taxon>
        <taxon>Bacteroidota</taxon>
        <taxon>Flavobacteriia</taxon>
        <taxon>Flavobacteriales</taxon>
        <taxon>Weeksellaceae</taxon>
        <taxon>Chryseobacterium group</taxon>
        <taxon>Chryseobacterium</taxon>
    </lineage>
</organism>
<feature type="signal peptide" evidence="2">
    <location>
        <begin position="1"/>
        <end position="19"/>
    </location>
</feature>
<sequence>MKKKQFAILLVVACSVALKSQVGINTSPPHPNAVLQLKPNPTVTTAKTFILPQLPDQKNGGIAPASNPGNISITNQLDNGMMYYNTDTGCIDYWVATKSKWGSLCSTPPPSPAITKITNDQDSYLYTFNSSLGTKNPPSINLLADITAPGSMVINTSDATQNTNGVNYTYSGQIYAGNNQAIPLVTTQGYPQNTGVFRYKAVYDSNGDGVPDTVVANQNNNPYTFIIRYQDIIPGQIKNTTASQTTPSFSNPSFVSTLNDLTIPVPPGQKIDATYTLNLTNTNNAYAGSFAFPAITDATAVPSSSFSLSGSYTNKNGNGTVINSGSLNNTTNRDKNPVQGRATDLTTTNLKQTIEITISYTNNSSATVDFSVAVVQDINFLNNTQTITIPSATVTYTTTTPGVI</sequence>
<gene>
    <name evidence="3" type="ORF">EG343_25455</name>
</gene>
<evidence type="ECO:0000313" key="3">
    <source>
        <dbReference type="EMBL" id="AZA93711.1"/>
    </source>
</evidence>
<evidence type="ECO:0000313" key="4">
    <source>
        <dbReference type="Proteomes" id="UP000278288"/>
    </source>
</evidence>
<protein>
    <submittedName>
        <fullName evidence="3">Uncharacterized protein</fullName>
    </submittedName>
</protein>
<dbReference type="KEGG" id="cnk:EG343_25455"/>